<protein>
    <submittedName>
        <fullName evidence="1">Uncharacterized protein</fullName>
    </submittedName>
</protein>
<dbReference type="GO" id="GO:0005634">
    <property type="term" value="C:nucleus"/>
    <property type="evidence" value="ECO:0007669"/>
    <property type="project" value="TreeGrafter"/>
</dbReference>
<dbReference type="GO" id="GO:0006457">
    <property type="term" value="P:protein folding"/>
    <property type="evidence" value="ECO:0007669"/>
    <property type="project" value="TreeGrafter"/>
</dbReference>
<organism evidence="1 2">
    <name type="scientific">Antrodiella citrinella</name>
    <dbReference type="NCBI Taxonomy" id="2447956"/>
    <lineage>
        <taxon>Eukaryota</taxon>
        <taxon>Fungi</taxon>
        <taxon>Dikarya</taxon>
        <taxon>Basidiomycota</taxon>
        <taxon>Agaricomycotina</taxon>
        <taxon>Agaricomycetes</taxon>
        <taxon>Polyporales</taxon>
        <taxon>Steccherinaceae</taxon>
        <taxon>Antrodiella</taxon>
    </lineage>
</organism>
<dbReference type="OrthoDB" id="2942533at2759"/>
<comment type="caution">
    <text evidence="1">The sequence shown here is derived from an EMBL/GenBank/DDBJ whole genome shotgun (WGS) entry which is preliminary data.</text>
</comment>
<dbReference type="PANTHER" id="PTHR46035">
    <property type="entry name" value="TETRATRICOPEPTIDE REPEAT PROTEIN 4"/>
    <property type="match status" value="1"/>
</dbReference>
<dbReference type="InterPro" id="IPR011990">
    <property type="entry name" value="TPR-like_helical_dom_sf"/>
</dbReference>
<reference evidence="1 2" key="1">
    <citation type="submission" date="2019-02" db="EMBL/GenBank/DDBJ databases">
        <title>Genome sequencing of the rare red list fungi Antrodiella citrinella (Flaviporus citrinellus).</title>
        <authorList>
            <person name="Buettner E."/>
            <person name="Kellner H."/>
        </authorList>
    </citation>
    <scope>NUCLEOTIDE SEQUENCE [LARGE SCALE GENOMIC DNA]</scope>
    <source>
        <strain evidence="1 2">DSM 108506</strain>
    </source>
</reference>
<proteinExistence type="predicted"/>
<dbReference type="EMBL" id="SGPM01000121">
    <property type="protein sequence ID" value="THH29493.1"/>
    <property type="molecule type" value="Genomic_DNA"/>
</dbReference>
<sequence length="326" mass="35941">MNATSPLDESPNLDAFDFTKVSVKVNSFWVVQLMHMSYETSDGKISDTYVEGSQPTFNFVIYDETSSFRIAEPLKKAGLPSSDVVLQCIKRAIASPMPPFSKSLPGLLLIALKLEPHVTTLRPFLDSLPAPFTWRLETPEEAGEVADSVDQMNKTGIAEGLRSGSRSKVLGNDAMKRKNRPDAVRHYTDAVGWLWGAASQKPDTKELKEIDALWSVCLGNRAAAYLMDGEGQDAAKALQDALEACKLNKDYAKAYYRQAQAFQILNEQSKAIEAIIAALHRPSLSKDQSLNDTLLELYGGLPDSGPDIQAFCVKVFKGRYSERSLL</sequence>
<dbReference type="PANTHER" id="PTHR46035:SF1">
    <property type="entry name" value="TETRATRICOPEPTIDE REPEAT PROTEIN 4"/>
    <property type="match status" value="1"/>
</dbReference>
<dbReference type="GO" id="GO:0030544">
    <property type="term" value="F:Hsp70 protein binding"/>
    <property type="evidence" value="ECO:0007669"/>
    <property type="project" value="TreeGrafter"/>
</dbReference>
<dbReference type="AlphaFoldDB" id="A0A4V3XIK3"/>
<gene>
    <name evidence="1" type="ORF">EUX98_g4696</name>
</gene>
<keyword evidence="2" id="KW-1185">Reference proteome</keyword>
<evidence type="ECO:0000313" key="2">
    <source>
        <dbReference type="Proteomes" id="UP000308730"/>
    </source>
</evidence>
<dbReference type="Proteomes" id="UP000308730">
    <property type="component" value="Unassembled WGS sequence"/>
</dbReference>
<name>A0A4V3XIK3_9APHY</name>
<evidence type="ECO:0000313" key="1">
    <source>
        <dbReference type="EMBL" id="THH29493.1"/>
    </source>
</evidence>
<dbReference type="Gene3D" id="1.25.40.10">
    <property type="entry name" value="Tetratricopeptide repeat domain"/>
    <property type="match status" value="1"/>
</dbReference>
<dbReference type="SUPFAM" id="SSF48452">
    <property type="entry name" value="TPR-like"/>
    <property type="match status" value="1"/>
</dbReference>
<dbReference type="GO" id="GO:0051879">
    <property type="term" value="F:Hsp90 protein binding"/>
    <property type="evidence" value="ECO:0007669"/>
    <property type="project" value="TreeGrafter"/>
</dbReference>
<dbReference type="GO" id="GO:0005829">
    <property type="term" value="C:cytosol"/>
    <property type="evidence" value="ECO:0007669"/>
    <property type="project" value="TreeGrafter"/>
</dbReference>
<accession>A0A4V3XIK3</accession>